<comment type="caution">
    <text evidence="2">The sequence shown here is derived from an EMBL/GenBank/DDBJ whole genome shotgun (WGS) entry which is preliminary data.</text>
</comment>
<gene>
    <name evidence="2" type="ORF">CSOJ01_01000</name>
</gene>
<proteinExistence type="predicted"/>
<dbReference type="Proteomes" id="UP000652219">
    <property type="component" value="Unassembled WGS sequence"/>
</dbReference>
<evidence type="ECO:0000313" key="2">
    <source>
        <dbReference type="EMBL" id="KAF6819932.1"/>
    </source>
</evidence>
<dbReference type="AlphaFoldDB" id="A0A8H6N4D0"/>
<sequence length="399" mass="44782">MPPLSPVPQDQPLADGQVIQPQDMRAITVDKDTKVIAKDLQGNRIESAVNKGRIGYEICDAPGMPGYVLCQLLNIAMRQSDFDVGELHGLRVERPPREEAESTRREWLRYQVVTEGRSMSVFRTRSHVVLAKGHARFVVMFPTTSGVKWKLEHILDELSPAPPVGSPVVVSLHAMDDGKPHPRPWYRGPLRGAWDNSHELHSFSVTVECLHASWGGDLSFNKSWIMATRMLQFIHNRRYKNPPPFLAESVNAEVKDVVWNHMTQAVRFTPRTKPRPEGFRWKCAVCASLADVHLSVGDGKAISWEAIKPSELEPEEMPSYQPPRTRSLHGLARQPSTYMYTLPSHPGLLPTLHQRPQAIELPAALPEFESYNLKGELDTDADEAGEENDEGEDRFGGVA</sequence>
<dbReference type="EMBL" id="WIGN01000007">
    <property type="protein sequence ID" value="KAF6819932.1"/>
    <property type="molecule type" value="Genomic_DNA"/>
</dbReference>
<name>A0A8H6N4D0_9PEZI</name>
<evidence type="ECO:0000313" key="3">
    <source>
        <dbReference type="Proteomes" id="UP000652219"/>
    </source>
</evidence>
<keyword evidence="3" id="KW-1185">Reference proteome</keyword>
<protein>
    <submittedName>
        <fullName evidence="2">Uncharacterized protein</fullName>
    </submittedName>
</protein>
<reference evidence="2 3" key="1">
    <citation type="journal article" date="2020" name="Phytopathology">
        <title>Genome Sequence Resources of Colletotrichum truncatum, C. plurivorum, C. musicola, and C. sojae: Four Species Pathogenic to Soybean (Glycine max).</title>
        <authorList>
            <person name="Rogerio F."/>
            <person name="Boufleur T.R."/>
            <person name="Ciampi-Guillardi M."/>
            <person name="Sukno S.A."/>
            <person name="Thon M.R."/>
            <person name="Massola Junior N.S."/>
            <person name="Baroncelli R."/>
        </authorList>
    </citation>
    <scope>NUCLEOTIDE SEQUENCE [LARGE SCALE GENOMIC DNA]</scope>
    <source>
        <strain evidence="2 3">LFN0009</strain>
    </source>
</reference>
<feature type="region of interest" description="Disordered" evidence="1">
    <location>
        <begin position="372"/>
        <end position="399"/>
    </location>
</feature>
<accession>A0A8H6N4D0</accession>
<evidence type="ECO:0000256" key="1">
    <source>
        <dbReference type="SAM" id="MobiDB-lite"/>
    </source>
</evidence>
<organism evidence="2 3">
    <name type="scientific">Colletotrichum sojae</name>
    <dbReference type="NCBI Taxonomy" id="2175907"/>
    <lineage>
        <taxon>Eukaryota</taxon>
        <taxon>Fungi</taxon>
        <taxon>Dikarya</taxon>
        <taxon>Ascomycota</taxon>
        <taxon>Pezizomycotina</taxon>
        <taxon>Sordariomycetes</taxon>
        <taxon>Hypocreomycetidae</taxon>
        <taxon>Glomerellales</taxon>
        <taxon>Glomerellaceae</taxon>
        <taxon>Colletotrichum</taxon>
        <taxon>Colletotrichum orchidearum species complex</taxon>
    </lineage>
</organism>
<feature type="compositionally biased region" description="Acidic residues" evidence="1">
    <location>
        <begin position="378"/>
        <end position="392"/>
    </location>
</feature>